<protein>
    <submittedName>
        <fullName evidence="2">Uncharacterized protein</fullName>
    </submittedName>
</protein>
<dbReference type="PANTHER" id="PTHR34205:SF2">
    <property type="entry name" value="DUF962 DOMAIN-CONTAINING PROTEIN"/>
    <property type="match status" value="1"/>
</dbReference>
<comment type="caution">
    <text evidence="2">The sequence shown here is derived from an EMBL/GenBank/DDBJ whole genome shotgun (WGS) entry which is preliminary data.</text>
</comment>
<gene>
    <name evidence="2" type="ORF">TRSC58_00313</name>
</gene>
<keyword evidence="1" id="KW-0472">Membrane</keyword>
<name>A0A061J918_TRYRA</name>
<proteinExistence type="predicted"/>
<evidence type="ECO:0000313" key="2">
    <source>
        <dbReference type="EMBL" id="ESL11928.1"/>
    </source>
</evidence>
<reference evidence="2 3" key="1">
    <citation type="submission" date="2013-07" db="EMBL/GenBank/DDBJ databases">
        <authorList>
            <person name="Stoco P.H."/>
            <person name="Wagner G."/>
            <person name="Gerber A."/>
            <person name="Zaha A."/>
            <person name="Thompson C."/>
            <person name="Bartholomeu D.C."/>
            <person name="Luckemeyer D.D."/>
            <person name="Bahia D."/>
            <person name="Loreto E."/>
            <person name="Prestes E.B."/>
            <person name="Lima F.M."/>
            <person name="Rodrigues-Luiz G."/>
            <person name="Vallejo G.A."/>
            <person name="Filho J.F."/>
            <person name="Monteiro K.M."/>
            <person name="Tyler K.M."/>
            <person name="de Almeida L.G."/>
            <person name="Ortiz M.F."/>
            <person name="Siervo M.A."/>
            <person name="de Moraes M.H."/>
            <person name="Cunha O.L."/>
            <person name="Mendonca-Neto R."/>
            <person name="Silva R."/>
            <person name="Teixeira S.M."/>
            <person name="Murta S.M."/>
            <person name="Sincero T.C."/>
            <person name="Mendes T.A."/>
            <person name="Urmenyi T.P."/>
            <person name="Silva V.G."/>
            <person name="da Rocha W.D."/>
            <person name="Andersson B."/>
            <person name="Romanha A.J."/>
            <person name="Steindel M."/>
            <person name="de Vasconcelos A.T."/>
            <person name="Grisard E.C."/>
        </authorList>
    </citation>
    <scope>NUCLEOTIDE SEQUENCE [LARGE SCALE GENOMIC DNA]</scope>
    <source>
        <strain evidence="2 3">SC58</strain>
    </source>
</reference>
<keyword evidence="3" id="KW-1185">Reference proteome</keyword>
<dbReference type="PANTHER" id="PTHR34205">
    <property type="entry name" value="TRANSMEMBRANE PROTEIN"/>
    <property type="match status" value="1"/>
</dbReference>
<accession>A0A061J918</accession>
<dbReference type="EMBL" id="AUPL01000313">
    <property type="protein sequence ID" value="ESL11928.1"/>
    <property type="molecule type" value="Genomic_DNA"/>
</dbReference>
<evidence type="ECO:0000313" key="3">
    <source>
        <dbReference type="Proteomes" id="UP000031737"/>
    </source>
</evidence>
<evidence type="ECO:0000256" key="1">
    <source>
        <dbReference type="SAM" id="Phobius"/>
    </source>
</evidence>
<dbReference type="Proteomes" id="UP000031737">
    <property type="component" value="Unassembled WGS sequence"/>
</dbReference>
<dbReference type="Pfam" id="PF06127">
    <property type="entry name" value="Mpo1-like"/>
    <property type="match status" value="1"/>
</dbReference>
<dbReference type="InterPro" id="IPR009305">
    <property type="entry name" value="Mpo1-like"/>
</dbReference>
<feature type="transmembrane region" description="Helical" evidence="1">
    <location>
        <begin position="34"/>
        <end position="51"/>
    </location>
</feature>
<dbReference type="VEuPathDB" id="TriTrypDB:TRSC58_00313"/>
<dbReference type="AlphaFoldDB" id="A0A061J918"/>
<sequence length="109" mass="12100">MVGLSLRLDVKFSNFNEFYIYYLSKHMHLWTRRGHVAGTMLAAVLLLLSLVKRGSVACAVGAPILGYGVAWASDVAVEGITPTSFNHPWWSFRANMKLVKDVLCGEQTV</sequence>
<keyword evidence="1" id="KW-0812">Transmembrane</keyword>
<dbReference type="OrthoDB" id="5511466at2759"/>
<keyword evidence="1" id="KW-1133">Transmembrane helix</keyword>
<organism evidence="2 3">
    <name type="scientific">Trypanosoma rangeli SC58</name>
    <dbReference type="NCBI Taxonomy" id="429131"/>
    <lineage>
        <taxon>Eukaryota</taxon>
        <taxon>Discoba</taxon>
        <taxon>Euglenozoa</taxon>
        <taxon>Kinetoplastea</taxon>
        <taxon>Metakinetoplastina</taxon>
        <taxon>Trypanosomatida</taxon>
        <taxon>Trypanosomatidae</taxon>
        <taxon>Trypanosoma</taxon>
        <taxon>Herpetosoma</taxon>
    </lineage>
</organism>